<dbReference type="Gene3D" id="1.10.10.60">
    <property type="entry name" value="Homeodomain-like"/>
    <property type="match status" value="1"/>
</dbReference>
<dbReference type="AlphaFoldDB" id="A0A4U7L3Y3"/>
<reference evidence="2 3" key="1">
    <citation type="submission" date="2019-05" db="EMBL/GenBank/DDBJ databases">
        <title>Sporisorium graminicola CBS 10092 draft sequencing and annotation.</title>
        <authorList>
            <person name="Solano-Gonzalez S."/>
            <person name="Caddick M.X."/>
            <person name="Darby A."/>
        </authorList>
    </citation>
    <scope>NUCLEOTIDE SEQUENCE [LARGE SCALE GENOMIC DNA]</scope>
    <source>
        <strain evidence="2 3">CBS 10092</strain>
    </source>
</reference>
<feature type="compositionally biased region" description="Polar residues" evidence="1">
    <location>
        <begin position="1"/>
        <end position="16"/>
    </location>
</feature>
<sequence>MMSSALSAQFSTQPTPDDSFDDGSVPKFTDREGTIETDDRHSSDDTFQSDVIDLLSDTETSIDDDDDDDEFTITEVKPTLLALTTLRPLGIDIKPNLKLLQTSQYDEQKRELAQPPRTNIRKGRTLVRMTEAQETEIVTLYDAGWSQSRIAARLGRPPQTIQSFLRRRRLRLSAFVSTLHGSASGQHAGQGRWPLHQHRQQRQGNAPPQHTTPLTMMDAPQSMLKDDPGYDDVKPNNRSQKEEPF</sequence>
<evidence type="ECO:0000313" key="2">
    <source>
        <dbReference type="EMBL" id="TKY90122.1"/>
    </source>
</evidence>
<dbReference type="EMBL" id="SRRM01000002">
    <property type="protein sequence ID" value="TKY90122.1"/>
    <property type="molecule type" value="Genomic_DNA"/>
</dbReference>
<protein>
    <submittedName>
        <fullName evidence="2">Uncharacterized protein</fullName>
    </submittedName>
</protein>
<feature type="compositionally biased region" description="Basic and acidic residues" evidence="1">
    <location>
        <begin position="224"/>
        <end position="245"/>
    </location>
</feature>
<comment type="caution">
    <text evidence="2">The sequence shown here is derived from an EMBL/GenBank/DDBJ whole genome shotgun (WGS) entry which is preliminary data.</text>
</comment>
<keyword evidence="3" id="KW-1185">Reference proteome</keyword>
<evidence type="ECO:0000256" key="1">
    <source>
        <dbReference type="SAM" id="MobiDB-lite"/>
    </source>
</evidence>
<name>A0A4U7L3Y3_9BASI</name>
<dbReference type="RefSeq" id="XP_029742107.1">
    <property type="nucleotide sequence ID" value="XM_029880721.1"/>
</dbReference>
<gene>
    <name evidence="2" type="ORF">EX895_000120</name>
</gene>
<feature type="compositionally biased region" description="Basic and acidic residues" evidence="1">
    <location>
        <begin position="28"/>
        <end position="44"/>
    </location>
</feature>
<accession>A0A4U7L3Y3</accession>
<dbReference type="GeneID" id="40723015"/>
<dbReference type="Pfam" id="PF13384">
    <property type="entry name" value="HTH_23"/>
    <property type="match status" value="1"/>
</dbReference>
<dbReference type="KEGG" id="sgra:EX895_000120"/>
<feature type="region of interest" description="Disordered" evidence="1">
    <location>
        <begin position="181"/>
        <end position="245"/>
    </location>
</feature>
<dbReference type="OrthoDB" id="10629393at2759"/>
<proteinExistence type="predicted"/>
<organism evidence="2 3">
    <name type="scientific">Sporisorium graminicola</name>
    <dbReference type="NCBI Taxonomy" id="280036"/>
    <lineage>
        <taxon>Eukaryota</taxon>
        <taxon>Fungi</taxon>
        <taxon>Dikarya</taxon>
        <taxon>Basidiomycota</taxon>
        <taxon>Ustilaginomycotina</taxon>
        <taxon>Ustilaginomycetes</taxon>
        <taxon>Ustilaginales</taxon>
        <taxon>Ustilaginaceae</taxon>
        <taxon>Sporisorium</taxon>
    </lineage>
</organism>
<evidence type="ECO:0000313" key="3">
    <source>
        <dbReference type="Proteomes" id="UP000306050"/>
    </source>
</evidence>
<dbReference type="Proteomes" id="UP000306050">
    <property type="component" value="Chromosome SGRAM_1"/>
</dbReference>
<feature type="region of interest" description="Disordered" evidence="1">
    <location>
        <begin position="1"/>
        <end position="50"/>
    </location>
</feature>
<feature type="compositionally biased region" description="Polar residues" evidence="1">
    <location>
        <begin position="202"/>
        <end position="214"/>
    </location>
</feature>